<proteinExistence type="predicted"/>
<dbReference type="EMBL" id="KZ305051">
    <property type="protein sequence ID" value="PIA36139.1"/>
    <property type="molecule type" value="Genomic_DNA"/>
</dbReference>
<organism evidence="1 2">
    <name type="scientific">Aquilegia coerulea</name>
    <name type="common">Rocky mountain columbine</name>
    <dbReference type="NCBI Taxonomy" id="218851"/>
    <lineage>
        <taxon>Eukaryota</taxon>
        <taxon>Viridiplantae</taxon>
        <taxon>Streptophyta</taxon>
        <taxon>Embryophyta</taxon>
        <taxon>Tracheophyta</taxon>
        <taxon>Spermatophyta</taxon>
        <taxon>Magnoliopsida</taxon>
        <taxon>Ranunculales</taxon>
        <taxon>Ranunculaceae</taxon>
        <taxon>Thalictroideae</taxon>
        <taxon>Aquilegia</taxon>
    </lineage>
</organism>
<sequence>MGVRQIRISSNKTPLTFVYLYLVRQMFNSLVVLSRDCFILITCMVPLRNNNHSHLCYRSLIFCLNGYISTRCN</sequence>
<protein>
    <submittedName>
        <fullName evidence="1">Uncharacterized protein</fullName>
    </submittedName>
</protein>
<reference evidence="1 2" key="1">
    <citation type="submission" date="2017-09" db="EMBL/GenBank/DDBJ databases">
        <title>WGS assembly of Aquilegia coerulea Goldsmith.</title>
        <authorList>
            <person name="Hodges S."/>
            <person name="Kramer E."/>
            <person name="Nordborg M."/>
            <person name="Tomkins J."/>
            <person name="Borevitz J."/>
            <person name="Derieg N."/>
            <person name="Yan J."/>
            <person name="Mihaltcheva S."/>
            <person name="Hayes R.D."/>
            <person name="Rokhsar D."/>
        </authorList>
    </citation>
    <scope>NUCLEOTIDE SEQUENCE [LARGE SCALE GENOMIC DNA]</scope>
    <source>
        <strain evidence="2">cv. Goldsmith</strain>
    </source>
</reference>
<accession>A0A2G5CXZ8</accession>
<keyword evidence="2" id="KW-1185">Reference proteome</keyword>
<dbReference type="InParanoid" id="A0A2G5CXZ8"/>
<name>A0A2G5CXZ8_AQUCA</name>
<evidence type="ECO:0000313" key="2">
    <source>
        <dbReference type="Proteomes" id="UP000230069"/>
    </source>
</evidence>
<dbReference type="AlphaFoldDB" id="A0A2G5CXZ8"/>
<evidence type="ECO:0000313" key="1">
    <source>
        <dbReference type="EMBL" id="PIA36139.1"/>
    </source>
</evidence>
<dbReference type="Proteomes" id="UP000230069">
    <property type="component" value="Unassembled WGS sequence"/>
</dbReference>
<gene>
    <name evidence="1" type="ORF">AQUCO_03400210v1</name>
</gene>